<protein>
    <recommendedName>
        <fullName evidence="3">SSU ribosomal protein S2p (SAe)</fullName>
    </recommendedName>
</protein>
<evidence type="ECO:0000313" key="2">
    <source>
        <dbReference type="Proteomes" id="UP000542695"/>
    </source>
</evidence>
<dbReference type="Proteomes" id="UP000542695">
    <property type="component" value="Unassembled WGS sequence"/>
</dbReference>
<dbReference type="RefSeq" id="WP_046784562.1">
    <property type="nucleotide sequence ID" value="NZ_JACARV010000009.1"/>
</dbReference>
<organism evidence="1 2">
    <name type="scientific">Pseudomonas putida</name>
    <name type="common">Arthrobacter siderocapsulatus</name>
    <dbReference type="NCBI Taxonomy" id="303"/>
    <lineage>
        <taxon>Bacteria</taxon>
        <taxon>Pseudomonadati</taxon>
        <taxon>Pseudomonadota</taxon>
        <taxon>Gammaproteobacteria</taxon>
        <taxon>Pseudomonadales</taxon>
        <taxon>Pseudomonadaceae</taxon>
        <taxon>Pseudomonas</taxon>
    </lineage>
</organism>
<comment type="caution">
    <text evidence="1">The sequence shown here is derived from an EMBL/GenBank/DDBJ whole genome shotgun (WGS) entry which is preliminary data.</text>
</comment>
<sequence>MSEARAFINPKMQNYHTIKAGLALSGHSASKFDVLNSHIYNTVVKSGELVIVGDWSTPTCTSHEAFLMSKAHVIHIGLARSGQGADEFFLENFELLKSLLTHAATGAGVASDGWSRQLKAIQETLLEIEKLHKEYLSSGTLKARDQFYARRSTLFMKLDEQLSKMTAFGAGLRNKGSIKRTLAISTKSYLHTGEIAGYADKVAGVGKAAKLIKKGTYIGIALEVAATGLEIQRACTLGREEACRKAKYIEGASLAGGLSGTAGGAILGGYALGQICLAFGVPSGGAGSLACVIIGGAAGGVLGGEYGKAEGKNLGELVYEALNK</sequence>
<name>A0A7Y7Z7Q6_PSEPU</name>
<dbReference type="AlphaFoldDB" id="A0A7Y7Z7Q6"/>
<gene>
    <name evidence="1" type="ORF">HX798_03625</name>
</gene>
<accession>A0A7Y7Z7Q6</accession>
<evidence type="ECO:0008006" key="3">
    <source>
        <dbReference type="Google" id="ProtNLM"/>
    </source>
</evidence>
<proteinExistence type="predicted"/>
<reference evidence="1 2" key="1">
    <citation type="submission" date="2020-04" db="EMBL/GenBank/DDBJ databases">
        <title>Molecular characterization of pseudomonads from Agaricus bisporus reveal novel blotch 2 pathogens in Western Europe.</title>
        <authorList>
            <person name="Taparia T."/>
            <person name="Krijger M."/>
            <person name="Haynes E."/>
            <person name="Elpinstone J.G."/>
            <person name="Noble R."/>
            <person name="Van Der Wolf J."/>
        </authorList>
    </citation>
    <scope>NUCLEOTIDE SEQUENCE [LARGE SCALE GENOMIC DNA]</scope>
    <source>
        <strain evidence="1 2">P7765</strain>
    </source>
</reference>
<dbReference type="EMBL" id="JACARV010000009">
    <property type="protein sequence ID" value="NWC79373.1"/>
    <property type="molecule type" value="Genomic_DNA"/>
</dbReference>
<evidence type="ECO:0000313" key="1">
    <source>
        <dbReference type="EMBL" id="NWC79373.1"/>
    </source>
</evidence>